<organism evidence="1 2">
    <name type="scientific">Pleodorina starrii</name>
    <dbReference type="NCBI Taxonomy" id="330485"/>
    <lineage>
        <taxon>Eukaryota</taxon>
        <taxon>Viridiplantae</taxon>
        <taxon>Chlorophyta</taxon>
        <taxon>core chlorophytes</taxon>
        <taxon>Chlorophyceae</taxon>
        <taxon>CS clade</taxon>
        <taxon>Chlamydomonadales</taxon>
        <taxon>Volvocaceae</taxon>
        <taxon>Pleodorina</taxon>
    </lineage>
</organism>
<dbReference type="AlphaFoldDB" id="A0A9W6B9W1"/>
<reference evidence="1 2" key="1">
    <citation type="journal article" date="2023" name="Commun. Biol.">
        <title>Reorganization of the ancestral sex-determining regions during the evolution of trioecy in Pleodorina starrii.</title>
        <authorList>
            <person name="Takahashi K."/>
            <person name="Suzuki S."/>
            <person name="Kawai-Toyooka H."/>
            <person name="Yamamoto K."/>
            <person name="Hamaji T."/>
            <person name="Ootsuki R."/>
            <person name="Yamaguchi H."/>
            <person name="Kawachi M."/>
            <person name="Higashiyama T."/>
            <person name="Nozaki H."/>
        </authorList>
    </citation>
    <scope>NUCLEOTIDE SEQUENCE [LARGE SCALE GENOMIC DNA]</scope>
    <source>
        <strain evidence="1 2">NIES-4479</strain>
    </source>
</reference>
<dbReference type="EMBL" id="BRXU01000001">
    <property type="protein sequence ID" value="GLC48236.1"/>
    <property type="molecule type" value="Genomic_DNA"/>
</dbReference>
<evidence type="ECO:0000313" key="2">
    <source>
        <dbReference type="Proteomes" id="UP001165080"/>
    </source>
</evidence>
<evidence type="ECO:0000313" key="1">
    <source>
        <dbReference type="EMBL" id="GLC48236.1"/>
    </source>
</evidence>
<comment type="caution">
    <text evidence="1">The sequence shown here is derived from an EMBL/GenBank/DDBJ whole genome shotgun (WGS) entry which is preliminary data.</text>
</comment>
<accession>A0A9W6B9W1</accession>
<name>A0A9W6B9W1_9CHLO</name>
<sequence length="240" mass="26426">MHYISFNAYWMLKTGRIHFSSTVLHLLTESVLARQMEKITSLSEKTENLQNWQNKANFAVEDEVNNAVVKDYEARGYVIGPMAPGARSAGLAMLSPGVPLRHLYSFDAAYYVTKPGEELAVLGEVKHSLRVQDVKDLEKKVSWFQNRLKKIEEGTLPVGSPVFEAQKEMLRRYVGVPIQVFVGTVHVDVAALAESAGKGYSVVLPGGARFERLSVDVVNGLVSEWSSSPAASAEAEAGVW</sequence>
<gene>
    <name evidence="1" type="primary">PLESTBF000037</name>
    <name evidence="1" type="ORF">PLESTB_000073800</name>
</gene>
<proteinExistence type="predicted"/>
<dbReference type="Proteomes" id="UP001165080">
    <property type="component" value="Unassembled WGS sequence"/>
</dbReference>
<keyword evidence="2" id="KW-1185">Reference proteome</keyword>
<protein>
    <submittedName>
        <fullName evidence="1">Uncharacterized protein</fullName>
    </submittedName>
</protein>